<reference evidence="3 4" key="1">
    <citation type="submission" date="2021-01" db="EMBL/GenBank/DDBJ databases">
        <title>Piscinibacter sp. Jin2 Genome sequencing and assembly.</title>
        <authorList>
            <person name="Kim I."/>
        </authorList>
    </citation>
    <scope>NUCLEOTIDE SEQUENCE [LARGE SCALE GENOMIC DNA]</scope>
    <source>
        <strain evidence="3 4">Jin2</strain>
    </source>
</reference>
<organism evidence="3 4">
    <name type="scientific">Aquariibacter lacus</name>
    <dbReference type="NCBI Taxonomy" id="2801332"/>
    <lineage>
        <taxon>Bacteria</taxon>
        <taxon>Pseudomonadati</taxon>
        <taxon>Pseudomonadota</taxon>
        <taxon>Betaproteobacteria</taxon>
        <taxon>Burkholderiales</taxon>
        <taxon>Sphaerotilaceae</taxon>
        <taxon>Aquariibacter</taxon>
    </lineage>
</organism>
<dbReference type="EMBL" id="JAERRA010000002">
    <property type="protein sequence ID" value="MBL0720552.1"/>
    <property type="molecule type" value="Genomic_DNA"/>
</dbReference>
<feature type="region of interest" description="Disordered" evidence="1">
    <location>
        <begin position="1"/>
        <end position="24"/>
    </location>
</feature>
<name>A0A9X0XDZ8_9BURK</name>
<accession>A0A9X0XDZ8</accession>
<dbReference type="InterPro" id="IPR005625">
    <property type="entry name" value="PepSY-ass_TM"/>
</dbReference>
<keyword evidence="2" id="KW-0472">Membrane</keyword>
<keyword evidence="2" id="KW-1133">Transmembrane helix</keyword>
<evidence type="ECO:0000313" key="4">
    <source>
        <dbReference type="Proteomes" id="UP000643207"/>
    </source>
</evidence>
<sequence>MPSAPHPAPGTPRNRTLHPARRAGPGMSRARRFWLRLHRWLGLGLGLWFVLVGLTGSLLAFYPEVDALLDARLARREGAPAMTLEQAYAALQAAHPQRGPGWRLEIPQSPGEPLTARYLRPVETQGQAFAPLLATVDPATRQVVLNRFWGQHLTTWVYDLHYSLLLGKHGVTAVGLGGGLMLVSLLSGLWLWWPRGGGWRAAWRLKLRGAAPVRRDHDLHKLGGWLALPLLGVLAFSGLLLALPHWTQPVIAVFSPLTPLPSVPQGLPEPRRLSVDQAVAAAEAAWAGARARWVDTPAEAGQPWRVRLRQPGEPGRRFPSTLVWIDDASGEVVAARDPRSFTAGDVFWQWMHPLHMGEAFGLPGRALVAAAGLLPLLLAWTGWRRWRDKRRARGVAAALNARH</sequence>
<evidence type="ECO:0000313" key="3">
    <source>
        <dbReference type="EMBL" id="MBL0720552.1"/>
    </source>
</evidence>
<protein>
    <submittedName>
        <fullName evidence="3">PepSY domain-containing protein</fullName>
    </submittedName>
</protein>
<dbReference type="AlphaFoldDB" id="A0A9X0XDZ8"/>
<keyword evidence="2" id="KW-0812">Transmembrane</keyword>
<dbReference type="Pfam" id="PF03929">
    <property type="entry name" value="PepSY_TM"/>
    <property type="match status" value="1"/>
</dbReference>
<feature type="transmembrane region" description="Helical" evidence="2">
    <location>
        <begin position="222"/>
        <end position="243"/>
    </location>
</feature>
<gene>
    <name evidence="3" type="ORF">JI742_11710</name>
</gene>
<keyword evidence="4" id="KW-1185">Reference proteome</keyword>
<proteinExistence type="predicted"/>
<dbReference type="Proteomes" id="UP000643207">
    <property type="component" value="Unassembled WGS sequence"/>
</dbReference>
<feature type="transmembrane region" description="Helical" evidence="2">
    <location>
        <begin position="40"/>
        <end position="62"/>
    </location>
</feature>
<dbReference type="PANTHER" id="PTHR34219">
    <property type="entry name" value="IRON-REGULATED INNER MEMBRANE PROTEIN-RELATED"/>
    <property type="match status" value="1"/>
</dbReference>
<feature type="transmembrane region" description="Helical" evidence="2">
    <location>
        <begin position="170"/>
        <end position="193"/>
    </location>
</feature>
<evidence type="ECO:0000256" key="1">
    <source>
        <dbReference type="SAM" id="MobiDB-lite"/>
    </source>
</evidence>
<feature type="compositionally biased region" description="Pro residues" evidence="1">
    <location>
        <begin position="1"/>
        <end position="10"/>
    </location>
</feature>
<feature type="transmembrane region" description="Helical" evidence="2">
    <location>
        <begin position="362"/>
        <end position="383"/>
    </location>
</feature>
<comment type="caution">
    <text evidence="3">The sequence shown here is derived from an EMBL/GenBank/DDBJ whole genome shotgun (WGS) entry which is preliminary data.</text>
</comment>
<dbReference type="RefSeq" id="WP_201827079.1">
    <property type="nucleotide sequence ID" value="NZ_JAERRA010000002.1"/>
</dbReference>
<evidence type="ECO:0000256" key="2">
    <source>
        <dbReference type="SAM" id="Phobius"/>
    </source>
</evidence>